<organism evidence="1 2">
    <name type="scientific">Sediminicoccus rosea</name>
    <dbReference type="NCBI Taxonomy" id="1225128"/>
    <lineage>
        <taxon>Bacteria</taxon>
        <taxon>Pseudomonadati</taxon>
        <taxon>Pseudomonadota</taxon>
        <taxon>Alphaproteobacteria</taxon>
        <taxon>Acetobacterales</taxon>
        <taxon>Roseomonadaceae</taxon>
        <taxon>Sediminicoccus</taxon>
    </lineage>
</organism>
<keyword evidence="2" id="KW-1185">Reference proteome</keyword>
<evidence type="ECO:0000313" key="1">
    <source>
        <dbReference type="EMBL" id="WPB83962.1"/>
    </source>
</evidence>
<name>A0ABZ0PEQ8_9PROT</name>
<sequence length="121" mass="13413">MRLLRQILQEERRHRALEADVQLADLSLGDRHDAHIREAHLLVEARDVLLVPADPVQGLRQHHSEAPRPGVGHKLLKARACGTRAAQGVVGVDLAHLPTLAIRPSTADPNLVLNRVLRLRV</sequence>
<evidence type="ECO:0000313" key="2">
    <source>
        <dbReference type="Proteomes" id="UP001305521"/>
    </source>
</evidence>
<dbReference type="Proteomes" id="UP001305521">
    <property type="component" value="Chromosome"/>
</dbReference>
<proteinExistence type="predicted"/>
<reference evidence="1 2" key="1">
    <citation type="submission" date="2023-11" db="EMBL/GenBank/DDBJ databases">
        <title>Arctic aerobic anoxygenic photoheterotroph Sediminicoccus rosea KRV36 adapts its photosynthesis to long days of polar summer.</title>
        <authorList>
            <person name="Tomasch J."/>
            <person name="Kopejtka K."/>
            <person name="Bily T."/>
            <person name="Gardiner A.T."/>
            <person name="Gardian Z."/>
            <person name="Shivaramu S."/>
            <person name="Koblizek M."/>
            <person name="Engelhardt F."/>
            <person name="Kaftan D."/>
        </authorList>
    </citation>
    <scope>NUCLEOTIDE SEQUENCE [LARGE SCALE GENOMIC DNA]</scope>
    <source>
        <strain evidence="1 2">R-30</strain>
    </source>
</reference>
<gene>
    <name evidence="1" type="ORF">R9Z33_17855</name>
</gene>
<accession>A0ABZ0PEQ8</accession>
<protein>
    <submittedName>
        <fullName evidence="1">Uncharacterized protein</fullName>
    </submittedName>
</protein>
<dbReference type="EMBL" id="CP137852">
    <property type="protein sequence ID" value="WPB83962.1"/>
    <property type="molecule type" value="Genomic_DNA"/>
</dbReference>